<dbReference type="OrthoDB" id="186462at2759"/>
<evidence type="ECO:0000256" key="3">
    <source>
        <dbReference type="ARBA" id="ARBA00022723"/>
    </source>
</evidence>
<dbReference type="AlphaFoldDB" id="G0ZJE3"/>
<dbReference type="GO" id="GO:0008198">
    <property type="term" value="F:ferrous iron binding"/>
    <property type="evidence" value="ECO:0007669"/>
    <property type="project" value="TreeGrafter"/>
</dbReference>
<name>G0ZJE3_CHEQU</name>
<protein>
    <recommendedName>
        <fullName evidence="6">Ferritin</fullName>
        <ecNumber evidence="6">1.16.3.1</ecNumber>
    </recommendedName>
</protein>
<dbReference type="PANTHER" id="PTHR11431">
    <property type="entry name" value="FERRITIN"/>
    <property type="match status" value="1"/>
</dbReference>
<keyword evidence="2 6" id="KW-0409">Iron storage</keyword>
<dbReference type="GO" id="GO:0005737">
    <property type="term" value="C:cytoplasm"/>
    <property type="evidence" value="ECO:0007669"/>
    <property type="project" value="TreeGrafter"/>
</dbReference>
<feature type="binding site" evidence="5">
    <location>
        <position position="60"/>
    </location>
    <ligand>
        <name>Fe cation</name>
        <dbReference type="ChEBI" id="CHEBI:24875"/>
        <label>1</label>
    </ligand>
</feature>
<dbReference type="InterPro" id="IPR012347">
    <property type="entry name" value="Ferritin-like"/>
</dbReference>
<feature type="binding site" evidence="5">
    <location>
        <position position="26"/>
    </location>
    <ligand>
        <name>Fe cation</name>
        <dbReference type="ChEBI" id="CHEBI:24875"/>
        <label>1</label>
    </ligand>
</feature>
<dbReference type="PROSITE" id="PS50905">
    <property type="entry name" value="FERRITIN_LIKE"/>
    <property type="match status" value="1"/>
</dbReference>
<sequence>LQAISAPSLQEWGSGHDALQAALDLEKQVNQCLLDLHGIASKFSDPHLTNMLEDEFLEEQVESIKKLGDMITKLKRAGTTSPSLQSSLIRFSLSCIRNLSTCQRSMLFTMVVCP</sequence>
<evidence type="ECO:0000259" key="7">
    <source>
        <dbReference type="PROSITE" id="PS50905"/>
    </source>
</evidence>
<dbReference type="PANTHER" id="PTHR11431:SF75">
    <property type="entry name" value="FERRITIN"/>
    <property type="match status" value="1"/>
</dbReference>
<dbReference type="GO" id="GO:0006826">
    <property type="term" value="P:iron ion transport"/>
    <property type="evidence" value="ECO:0007669"/>
    <property type="project" value="InterPro"/>
</dbReference>
<dbReference type="GO" id="GO:0004322">
    <property type="term" value="F:ferroxidase activity"/>
    <property type="evidence" value="ECO:0007669"/>
    <property type="project" value="UniProtKB-EC"/>
</dbReference>
<dbReference type="GO" id="GO:0008199">
    <property type="term" value="F:ferric iron binding"/>
    <property type="evidence" value="ECO:0007669"/>
    <property type="project" value="InterPro"/>
</dbReference>
<evidence type="ECO:0000256" key="5">
    <source>
        <dbReference type="PIRSR" id="PIRSR601519-1"/>
    </source>
</evidence>
<dbReference type="CDD" id="cd01056">
    <property type="entry name" value="Euk_Ferritin"/>
    <property type="match status" value="1"/>
</dbReference>
<evidence type="ECO:0000256" key="6">
    <source>
        <dbReference type="RuleBase" id="RU361145"/>
    </source>
</evidence>
<keyword evidence="6" id="KW-0560">Oxidoreductase</keyword>
<reference evidence="8" key="1">
    <citation type="journal article" date="2011" name="Dev. Comp. Immunol.">
        <title>Differential gene expression profile from haematopoietic tissue stem cells of red claw crayfish, Cherax quadricarinatus, in response to WSSV infection.</title>
        <authorList>
            <person name="Liu H.P."/>
            <person name="Chen R.Y."/>
            <person name="Zhang Q.X."/>
            <person name="Peng H."/>
            <person name="Wang K.J."/>
        </authorList>
    </citation>
    <scope>NUCLEOTIDE SEQUENCE</scope>
</reference>
<keyword evidence="4 5" id="KW-0408">Iron</keyword>
<feature type="domain" description="Ferritin-like diiron" evidence="7">
    <location>
        <begin position="1"/>
        <end position="78"/>
    </location>
</feature>
<dbReference type="EC" id="1.16.3.1" evidence="6"/>
<proteinExistence type="evidence at transcript level"/>
<feature type="non-terminal residue" evidence="8">
    <location>
        <position position="1"/>
    </location>
</feature>
<dbReference type="InterPro" id="IPR009078">
    <property type="entry name" value="Ferritin-like_SF"/>
</dbReference>
<comment type="function">
    <text evidence="6">Stores iron in a soluble, non-toxic, readily available form. Important for iron homeostasis. Iron is taken up in the ferrous form and deposited as ferric hydroxides after oxidation.</text>
</comment>
<dbReference type="GO" id="GO:0006879">
    <property type="term" value="P:intracellular iron ion homeostasis"/>
    <property type="evidence" value="ECO:0007669"/>
    <property type="project" value="UniProtKB-KW"/>
</dbReference>
<dbReference type="Gene3D" id="1.20.1260.10">
    <property type="match status" value="1"/>
</dbReference>
<evidence type="ECO:0000256" key="2">
    <source>
        <dbReference type="ARBA" id="ARBA00022434"/>
    </source>
</evidence>
<evidence type="ECO:0000256" key="4">
    <source>
        <dbReference type="ARBA" id="ARBA00023004"/>
    </source>
</evidence>
<accession>G0ZJE3</accession>
<comment type="similarity">
    <text evidence="1 6">Belongs to the ferritin family.</text>
</comment>
<organism evidence="8">
    <name type="scientific">Cherax quadricarinatus</name>
    <name type="common">Australian red claw crayfish</name>
    <dbReference type="NCBI Taxonomy" id="27406"/>
    <lineage>
        <taxon>Eukaryota</taxon>
        <taxon>Metazoa</taxon>
        <taxon>Ecdysozoa</taxon>
        <taxon>Arthropoda</taxon>
        <taxon>Crustacea</taxon>
        <taxon>Multicrustacea</taxon>
        <taxon>Malacostraca</taxon>
        <taxon>Eumalacostraca</taxon>
        <taxon>Eucarida</taxon>
        <taxon>Decapoda</taxon>
        <taxon>Pleocyemata</taxon>
        <taxon>Astacidea</taxon>
        <taxon>Parastacoidea</taxon>
        <taxon>Parastacidae</taxon>
        <taxon>Cherax</taxon>
    </lineage>
</organism>
<keyword evidence="3 5" id="KW-0479">Metal-binding</keyword>
<dbReference type="EMBL" id="JF284594">
    <property type="protein sequence ID" value="AEL23140.1"/>
    <property type="molecule type" value="mRNA"/>
</dbReference>
<dbReference type="SUPFAM" id="SSF47240">
    <property type="entry name" value="Ferritin-like"/>
    <property type="match status" value="1"/>
</dbReference>
<evidence type="ECO:0000256" key="1">
    <source>
        <dbReference type="ARBA" id="ARBA00007513"/>
    </source>
</evidence>
<dbReference type="Pfam" id="PF00210">
    <property type="entry name" value="Ferritin"/>
    <property type="match status" value="1"/>
</dbReference>
<comment type="catalytic activity">
    <reaction evidence="6">
        <text>4 Fe(2+) + O2 + 4 H(+) = 4 Fe(3+) + 2 H2O</text>
        <dbReference type="Rhea" id="RHEA:11148"/>
        <dbReference type="ChEBI" id="CHEBI:15377"/>
        <dbReference type="ChEBI" id="CHEBI:15378"/>
        <dbReference type="ChEBI" id="CHEBI:15379"/>
        <dbReference type="ChEBI" id="CHEBI:29033"/>
        <dbReference type="ChEBI" id="CHEBI:29034"/>
        <dbReference type="EC" id="1.16.3.1"/>
    </reaction>
</comment>
<reference evidence="8" key="2">
    <citation type="submission" date="2011-02" db="EMBL/GenBank/DDBJ databases">
        <authorList>
            <person name="Liu H.-P."/>
            <person name="Chen R.-Y."/>
            <person name="Zhang Q.-X."/>
            <person name="Peng H."/>
            <person name="Wang K.-J."/>
        </authorList>
    </citation>
    <scope>NUCLEOTIDE SEQUENCE</scope>
</reference>
<evidence type="ECO:0000313" key="8">
    <source>
        <dbReference type="EMBL" id="AEL23140.1"/>
    </source>
</evidence>
<dbReference type="InterPro" id="IPR008331">
    <property type="entry name" value="Ferritin_DPS_dom"/>
</dbReference>
<dbReference type="InterPro" id="IPR009040">
    <property type="entry name" value="Ferritin-like_diiron"/>
</dbReference>
<dbReference type="InterPro" id="IPR001519">
    <property type="entry name" value="Ferritin"/>
</dbReference>